<dbReference type="AlphaFoldDB" id="M8DKR4"/>
<evidence type="ECO:0000313" key="2">
    <source>
        <dbReference type="Proteomes" id="UP000012081"/>
    </source>
</evidence>
<keyword evidence="2" id="KW-1185">Reference proteome</keyword>
<reference evidence="1 2" key="1">
    <citation type="submission" date="2013-03" db="EMBL/GenBank/DDBJ databases">
        <title>Assembly of a new bacterial strain Brevibacillus borstelensis AK1.</title>
        <authorList>
            <person name="Rajan I."/>
            <person name="PoliReddy D."/>
            <person name="Sugumar T."/>
            <person name="Rathinam K."/>
            <person name="Alqarawi S."/>
            <person name="Khalil A.B."/>
            <person name="Sivakumar N."/>
        </authorList>
    </citation>
    <scope>NUCLEOTIDE SEQUENCE [LARGE SCALE GENOMIC DNA]</scope>
    <source>
        <strain evidence="1 2">AK1</strain>
    </source>
</reference>
<sequence length="195" mass="22442">MHSQTKRDWFDPSYLKKGTPRQREAWAVLDSLGIFDGLKEYQPVLCGTIPLDIDVEDSDLDLICTTADLDRFGHVLKEKYGHLDHFTQDRGEIRNIPTATASFWYRGFQLECFAQPIPVTEQNAYRHMMIEARLLQLSGQEAAKEIRALKERGLKTEPAFALYYGIVGDDPYQALLELERYSNEQLKQVMANKPT</sequence>
<name>M8DKR4_9BACL</name>
<dbReference type="STRING" id="1300222.I532_00610"/>
<dbReference type="PATRIC" id="fig|1300222.3.peg.130"/>
<dbReference type="EMBL" id="APBN01000001">
    <property type="protein sequence ID" value="EMT54062.1"/>
    <property type="molecule type" value="Genomic_DNA"/>
</dbReference>
<gene>
    <name evidence="1" type="ORF">I532_00610</name>
</gene>
<organism evidence="1 2">
    <name type="scientific">Brevibacillus borstelensis AK1</name>
    <dbReference type="NCBI Taxonomy" id="1300222"/>
    <lineage>
        <taxon>Bacteria</taxon>
        <taxon>Bacillati</taxon>
        <taxon>Bacillota</taxon>
        <taxon>Bacilli</taxon>
        <taxon>Bacillales</taxon>
        <taxon>Paenibacillaceae</taxon>
        <taxon>Brevibacillus</taxon>
    </lineage>
</organism>
<accession>M8DKR4</accession>
<dbReference type="RefSeq" id="WP_003385738.1">
    <property type="nucleotide sequence ID" value="NZ_APBN01000001.1"/>
</dbReference>
<comment type="caution">
    <text evidence="1">The sequence shown here is derived from an EMBL/GenBank/DDBJ whole genome shotgun (WGS) entry which is preliminary data.</text>
</comment>
<evidence type="ECO:0000313" key="1">
    <source>
        <dbReference type="EMBL" id="EMT54062.1"/>
    </source>
</evidence>
<protein>
    <submittedName>
        <fullName evidence="1">Uncharacterized protein</fullName>
    </submittedName>
</protein>
<dbReference type="Pfam" id="PF14091">
    <property type="entry name" value="DUF4269"/>
    <property type="match status" value="1"/>
</dbReference>
<dbReference type="Proteomes" id="UP000012081">
    <property type="component" value="Unassembled WGS sequence"/>
</dbReference>
<dbReference type="InterPro" id="IPR025365">
    <property type="entry name" value="DUF4269"/>
</dbReference>
<dbReference type="OrthoDB" id="6402248at2"/>
<proteinExistence type="predicted"/>